<evidence type="ECO:0000313" key="1">
    <source>
        <dbReference type="EMBL" id="PFF46197.1"/>
    </source>
</evidence>
<dbReference type="EMBL" id="NTSO01000015">
    <property type="protein sequence ID" value="PFF46197.1"/>
    <property type="molecule type" value="Genomic_DNA"/>
</dbReference>
<reference evidence="1 2" key="1">
    <citation type="submission" date="2017-09" db="EMBL/GenBank/DDBJ databases">
        <title>Large-scale bioinformatics analysis of Bacillus genomes uncovers conserved roles of natural products in bacterial physiology.</title>
        <authorList>
            <consortium name="Agbiome Team Llc"/>
            <person name="Bleich R.M."/>
            <person name="Kirk G.J."/>
            <person name="Santa Maria K.C."/>
            <person name="Allen S.E."/>
            <person name="Farag S."/>
            <person name="Shank E.A."/>
            <person name="Bowers A."/>
        </authorList>
    </citation>
    <scope>NUCLEOTIDE SEQUENCE [LARGE SCALE GENOMIC DNA]</scope>
    <source>
        <strain evidence="1 2">AFS020204</strain>
    </source>
</reference>
<dbReference type="RefSeq" id="WP_098434324.1">
    <property type="nucleotide sequence ID" value="NZ_NTSO01000015.1"/>
</dbReference>
<dbReference type="SUPFAM" id="SSF47789">
    <property type="entry name" value="C-terminal domain of RNA polymerase alpha subunit"/>
    <property type="match status" value="1"/>
</dbReference>
<name>A0A9X6VW67_BACCE</name>
<evidence type="ECO:0000313" key="2">
    <source>
        <dbReference type="Proteomes" id="UP000220210"/>
    </source>
</evidence>
<proteinExistence type="predicted"/>
<dbReference type="AlphaFoldDB" id="A0A9X6VW67"/>
<sequence>MNSIEESLKNHPIEEFGLQGCTIRLLKQNHIHSLYDLFQKTEEDFMKMAFIYQFKEYMGHKRFLRRKELHLLLTKIDEFKSSM</sequence>
<gene>
    <name evidence="1" type="ORF">CN357_22465</name>
</gene>
<accession>A0A9X6VW67</accession>
<organism evidence="1 2">
    <name type="scientific">Bacillus cereus</name>
    <dbReference type="NCBI Taxonomy" id="1396"/>
    <lineage>
        <taxon>Bacteria</taxon>
        <taxon>Bacillati</taxon>
        <taxon>Bacillota</taxon>
        <taxon>Bacilli</taxon>
        <taxon>Bacillales</taxon>
        <taxon>Bacillaceae</taxon>
        <taxon>Bacillus</taxon>
        <taxon>Bacillus cereus group</taxon>
    </lineage>
</organism>
<protein>
    <submittedName>
        <fullName evidence="1">RNA polymerase</fullName>
    </submittedName>
</protein>
<dbReference type="Gene3D" id="1.10.150.20">
    <property type="entry name" value="5' to 3' exonuclease, C-terminal subdomain"/>
    <property type="match status" value="1"/>
</dbReference>
<comment type="caution">
    <text evidence="1">The sequence shown here is derived from an EMBL/GenBank/DDBJ whole genome shotgun (WGS) entry which is preliminary data.</text>
</comment>
<dbReference type="Proteomes" id="UP000220210">
    <property type="component" value="Unassembled WGS sequence"/>
</dbReference>